<gene>
    <name evidence="7" type="ORF">V1351_07590</name>
</gene>
<keyword evidence="4 6" id="KW-1133">Transmembrane helix</keyword>
<dbReference type="Pfam" id="PF09678">
    <property type="entry name" value="Caa3_CtaG"/>
    <property type="match status" value="1"/>
</dbReference>
<feature type="transmembrane region" description="Helical" evidence="6">
    <location>
        <begin position="144"/>
        <end position="163"/>
    </location>
</feature>
<evidence type="ECO:0000256" key="5">
    <source>
        <dbReference type="ARBA" id="ARBA00023136"/>
    </source>
</evidence>
<sequence length="319" mass="35430">MDEPTVQGPVWIPEAPPSLGAFLSPDLQPVPLIPAIALIAAVLYLAGVVRLWATGRRWPVAHMFLFLLGCAAIMVVTGAGVEGYGLRMFSVFMFQQLTLMITVPPLLVLGRPGTLLLRATPHRFGGQHVLRAALCSLRSRGARFVIHPGFMVPVFLMTFYVLYFSDIADALLPYWLGHVGLELFFLASGILFAVPLLSTGPLPKRQSYVGRLLDQFAEMPLHAFFGVILMMASTPVVDFYAELPPEWGIDPMRDQWLAGGLAWSYGELPALFILLLIMVRWQRDEAATDAREDREREIHGDPDLEAYNSYLNQLGRASH</sequence>
<protein>
    <submittedName>
        <fullName evidence="7">Cytochrome c oxidase assembly protein</fullName>
    </submittedName>
</protein>
<evidence type="ECO:0000313" key="7">
    <source>
        <dbReference type="EMBL" id="WXB77923.1"/>
    </source>
</evidence>
<dbReference type="Proteomes" id="UP001382727">
    <property type="component" value="Chromosome"/>
</dbReference>
<dbReference type="InterPro" id="IPR019108">
    <property type="entry name" value="Caa3_assmbl_CtaG-rel"/>
</dbReference>
<dbReference type="RefSeq" id="WP_338752255.1">
    <property type="nucleotide sequence ID" value="NZ_CP144913.1"/>
</dbReference>
<evidence type="ECO:0000256" key="4">
    <source>
        <dbReference type="ARBA" id="ARBA00022989"/>
    </source>
</evidence>
<feature type="transmembrane region" description="Helical" evidence="6">
    <location>
        <begin position="60"/>
        <end position="81"/>
    </location>
</feature>
<organism evidence="7 8">
    <name type="scientific">Janibacter alittae</name>
    <dbReference type="NCBI Taxonomy" id="3115209"/>
    <lineage>
        <taxon>Bacteria</taxon>
        <taxon>Bacillati</taxon>
        <taxon>Actinomycetota</taxon>
        <taxon>Actinomycetes</taxon>
        <taxon>Micrococcales</taxon>
        <taxon>Intrasporangiaceae</taxon>
        <taxon>Janibacter</taxon>
    </lineage>
</organism>
<comment type="subcellular location">
    <subcellularLocation>
        <location evidence="1">Cell membrane</location>
        <topology evidence="1">Multi-pass membrane protein</topology>
    </subcellularLocation>
</comment>
<dbReference type="EMBL" id="CP144913">
    <property type="protein sequence ID" value="WXB77923.1"/>
    <property type="molecule type" value="Genomic_DNA"/>
</dbReference>
<keyword evidence="3 6" id="KW-0812">Transmembrane</keyword>
<name>A0ABZ2MLN8_9MICO</name>
<feature type="transmembrane region" description="Helical" evidence="6">
    <location>
        <begin position="87"/>
        <end position="109"/>
    </location>
</feature>
<evidence type="ECO:0000313" key="8">
    <source>
        <dbReference type="Proteomes" id="UP001382727"/>
    </source>
</evidence>
<feature type="transmembrane region" description="Helical" evidence="6">
    <location>
        <begin position="32"/>
        <end position="53"/>
    </location>
</feature>
<evidence type="ECO:0000256" key="2">
    <source>
        <dbReference type="ARBA" id="ARBA00022475"/>
    </source>
</evidence>
<evidence type="ECO:0000256" key="3">
    <source>
        <dbReference type="ARBA" id="ARBA00022692"/>
    </source>
</evidence>
<evidence type="ECO:0000256" key="6">
    <source>
        <dbReference type="SAM" id="Phobius"/>
    </source>
</evidence>
<keyword evidence="2" id="KW-1003">Cell membrane</keyword>
<accession>A0ABZ2MLN8</accession>
<keyword evidence="8" id="KW-1185">Reference proteome</keyword>
<reference evidence="7 8" key="1">
    <citation type="submission" date="2024-02" db="EMBL/GenBank/DDBJ databases">
        <title>Janibacter sp. nov., isolated from gut of marine sandworm.</title>
        <authorList>
            <person name="Kim B."/>
            <person name="Jun M.O."/>
            <person name="Shin N.-R."/>
        </authorList>
    </citation>
    <scope>NUCLEOTIDE SEQUENCE [LARGE SCALE GENOMIC DNA]</scope>
    <source>
        <strain evidence="7 8">A1S7</strain>
    </source>
</reference>
<feature type="transmembrane region" description="Helical" evidence="6">
    <location>
        <begin position="219"/>
        <end position="241"/>
    </location>
</feature>
<feature type="transmembrane region" description="Helical" evidence="6">
    <location>
        <begin position="175"/>
        <end position="198"/>
    </location>
</feature>
<proteinExistence type="predicted"/>
<feature type="transmembrane region" description="Helical" evidence="6">
    <location>
        <begin position="261"/>
        <end position="281"/>
    </location>
</feature>
<evidence type="ECO:0000256" key="1">
    <source>
        <dbReference type="ARBA" id="ARBA00004651"/>
    </source>
</evidence>
<keyword evidence="5 6" id="KW-0472">Membrane</keyword>